<feature type="coiled-coil region" evidence="2">
    <location>
        <begin position="102"/>
        <end position="143"/>
    </location>
</feature>
<evidence type="ECO:0000256" key="3">
    <source>
        <dbReference type="SAM" id="SignalP"/>
    </source>
</evidence>
<evidence type="ECO:0000313" key="5">
    <source>
        <dbReference type="EMBL" id="SFH25212.1"/>
    </source>
</evidence>
<dbReference type="Proteomes" id="UP000183635">
    <property type="component" value="Unassembled WGS sequence"/>
</dbReference>
<proteinExistence type="inferred from homology"/>
<dbReference type="Pfam" id="PF25967">
    <property type="entry name" value="RND-MFP_C"/>
    <property type="match status" value="1"/>
</dbReference>
<dbReference type="PANTHER" id="PTHR30469">
    <property type="entry name" value="MULTIDRUG RESISTANCE PROTEIN MDTA"/>
    <property type="match status" value="1"/>
</dbReference>
<accession>A0A1I2YHX5</accession>
<protein>
    <submittedName>
        <fullName evidence="5">RND family efflux transporter, MFP subunit</fullName>
    </submittedName>
</protein>
<dbReference type="Gene3D" id="2.40.30.170">
    <property type="match status" value="1"/>
</dbReference>
<dbReference type="InterPro" id="IPR006143">
    <property type="entry name" value="RND_pump_MFP"/>
</dbReference>
<dbReference type="Gene3D" id="2.40.420.20">
    <property type="match status" value="1"/>
</dbReference>
<reference evidence="5 6" key="1">
    <citation type="submission" date="2016-10" db="EMBL/GenBank/DDBJ databases">
        <authorList>
            <person name="de Groot N.N."/>
        </authorList>
    </citation>
    <scope>NUCLEOTIDE SEQUENCE [LARGE SCALE GENOMIC DNA]</scope>
    <source>
        <strain evidence="5 6">DSM 8537</strain>
    </source>
</reference>
<keyword evidence="2" id="KW-0175">Coiled coil</keyword>
<sequence length="390" mass="40147">MTAVRRISFAALLGLAMALPVPAMAQTAGEAAQAAPPVEAPLVTLAKAERRRIEARVPVSGSLVARQAVQVHANVAGYEIISVAAEVGDRVEAGDLLAELSQDTLSAQLAQAEAEYQRAEAGVRQAESQIASAEATLTEAASALERTRSLRRSGNASQAVLDQAVASEASARAAAASASDGLGVARAALAQADASRRIAQLNLGYARIAAPVDGVVVARTAERGAISGTGGDPLFTIIAAGEIELAADVIETALAQLKPGDPAELQVAGVGAVAGRLRLAPAAVDPVTRLGTARVALDPDPRLRLGLFASGWIVTETREALTVPLSAILADDKGERVQVVKDSRIETRPVRAGLIWQDRREIVEGLSAGEQVVAKAGAFFRSGDPVRTAP</sequence>
<name>A0A1I2YHX5_9RHOB</name>
<dbReference type="OrthoDB" id="7422354at2"/>
<dbReference type="STRING" id="34004.SAMN04488021_10486"/>
<evidence type="ECO:0000256" key="1">
    <source>
        <dbReference type="ARBA" id="ARBA00009477"/>
    </source>
</evidence>
<organism evidence="5 6">
    <name type="scientific">Paracoccus aminovorans</name>
    <dbReference type="NCBI Taxonomy" id="34004"/>
    <lineage>
        <taxon>Bacteria</taxon>
        <taxon>Pseudomonadati</taxon>
        <taxon>Pseudomonadota</taxon>
        <taxon>Alphaproteobacteria</taxon>
        <taxon>Rhodobacterales</taxon>
        <taxon>Paracoccaceae</taxon>
        <taxon>Paracoccus</taxon>
    </lineage>
</organism>
<keyword evidence="6" id="KW-1185">Reference proteome</keyword>
<dbReference type="NCBIfam" id="TIGR01730">
    <property type="entry name" value="RND_mfp"/>
    <property type="match status" value="1"/>
</dbReference>
<dbReference type="GO" id="GO:0015562">
    <property type="term" value="F:efflux transmembrane transporter activity"/>
    <property type="evidence" value="ECO:0007669"/>
    <property type="project" value="TreeGrafter"/>
</dbReference>
<comment type="similarity">
    <text evidence="1">Belongs to the membrane fusion protein (MFP) (TC 8.A.1) family.</text>
</comment>
<dbReference type="SUPFAM" id="SSF111369">
    <property type="entry name" value="HlyD-like secretion proteins"/>
    <property type="match status" value="2"/>
</dbReference>
<dbReference type="AlphaFoldDB" id="A0A1I2YHX5"/>
<dbReference type="Gene3D" id="1.10.287.470">
    <property type="entry name" value="Helix hairpin bin"/>
    <property type="match status" value="1"/>
</dbReference>
<evidence type="ECO:0000259" key="4">
    <source>
        <dbReference type="Pfam" id="PF25967"/>
    </source>
</evidence>
<evidence type="ECO:0000313" key="6">
    <source>
        <dbReference type="Proteomes" id="UP000183635"/>
    </source>
</evidence>
<feature type="signal peptide" evidence="3">
    <location>
        <begin position="1"/>
        <end position="25"/>
    </location>
</feature>
<dbReference type="Gene3D" id="2.40.50.100">
    <property type="match status" value="1"/>
</dbReference>
<dbReference type="RefSeq" id="WP_074966366.1">
    <property type="nucleotide sequence ID" value="NZ_CBCRYP010000013.1"/>
</dbReference>
<feature type="domain" description="Multidrug resistance protein MdtA-like C-terminal permuted SH3" evidence="4">
    <location>
        <begin position="320"/>
        <end position="373"/>
    </location>
</feature>
<dbReference type="GO" id="GO:1990281">
    <property type="term" value="C:efflux pump complex"/>
    <property type="evidence" value="ECO:0007669"/>
    <property type="project" value="TreeGrafter"/>
</dbReference>
<gene>
    <name evidence="5" type="ORF">SAMN04488021_10486</name>
</gene>
<evidence type="ECO:0000256" key="2">
    <source>
        <dbReference type="SAM" id="Coils"/>
    </source>
</evidence>
<dbReference type="EMBL" id="FOPU01000004">
    <property type="protein sequence ID" value="SFH25212.1"/>
    <property type="molecule type" value="Genomic_DNA"/>
</dbReference>
<keyword evidence="3" id="KW-0732">Signal</keyword>
<dbReference type="PANTHER" id="PTHR30469:SF15">
    <property type="entry name" value="HLYD FAMILY OF SECRETION PROTEINS"/>
    <property type="match status" value="1"/>
</dbReference>
<feature type="chain" id="PRO_5010187560" evidence="3">
    <location>
        <begin position="26"/>
        <end position="390"/>
    </location>
</feature>
<dbReference type="InterPro" id="IPR058627">
    <property type="entry name" value="MdtA-like_C"/>
</dbReference>